<evidence type="ECO:0000313" key="2">
    <source>
        <dbReference type="EMBL" id="KAA1053013.1"/>
    </source>
</evidence>
<evidence type="ECO:0000313" key="3">
    <source>
        <dbReference type="Proteomes" id="UP000325333"/>
    </source>
</evidence>
<dbReference type="EMBL" id="VEWN01000018">
    <property type="protein sequence ID" value="KAA1053013.1"/>
    <property type="molecule type" value="Genomic_DNA"/>
</dbReference>
<gene>
    <name evidence="2" type="ORF">FH063_003209</name>
</gene>
<feature type="region of interest" description="Disordered" evidence="1">
    <location>
        <begin position="31"/>
        <end position="50"/>
    </location>
</feature>
<sequence>MRIAATNTRFGCSAMRSACRRPATMLGARDRRARVRRRTGNCSMTSGGFTPITASAMERRASMPPCGHRAGPSAGGVSNASCTVMVFAPSVPGPSGSAPPTAITPCRSPPTSWTATSLPPLRTRSGSPTSPTCQPTRAGCTWQWCWICSAARRLGGRCAIICAPNCRWRRSPWPSSRSPASSPSSLSRPNGASWSRTPTAIPGTSSAAFSPTCVSAG</sequence>
<feature type="compositionally biased region" description="Polar residues" evidence="1">
    <location>
        <begin position="190"/>
        <end position="217"/>
    </location>
</feature>
<dbReference type="AlphaFoldDB" id="A0A5B0KME9"/>
<comment type="caution">
    <text evidence="2">The sequence shown here is derived from an EMBL/GenBank/DDBJ whole genome shotgun (WGS) entry which is preliminary data.</text>
</comment>
<feature type="compositionally biased region" description="Low complexity" evidence="1">
    <location>
        <begin position="171"/>
        <end position="189"/>
    </location>
</feature>
<feature type="region of interest" description="Disordered" evidence="1">
    <location>
        <begin position="171"/>
        <end position="217"/>
    </location>
</feature>
<reference evidence="2 3" key="1">
    <citation type="submission" date="2019-07" db="EMBL/GenBank/DDBJ databases">
        <title>Genome sequencing of the stress-tolerant strain Azospirillum brasilense Az19.</title>
        <authorList>
            <person name="Maroniche G.A."/>
            <person name="Garcia J.E."/>
            <person name="Pagnussat L."/>
            <person name="Amenta M."/>
            <person name="Creus C.M."/>
        </authorList>
    </citation>
    <scope>NUCLEOTIDE SEQUENCE [LARGE SCALE GENOMIC DNA]</scope>
    <source>
        <strain evidence="2 3">Az19</strain>
    </source>
</reference>
<name>A0A5B0KME9_9PROT</name>
<dbReference type="Proteomes" id="UP000325333">
    <property type="component" value="Unassembled WGS sequence"/>
</dbReference>
<feature type="region of interest" description="Disordered" evidence="1">
    <location>
        <begin position="96"/>
        <end position="132"/>
    </location>
</feature>
<evidence type="ECO:0000256" key="1">
    <source>
        <dbReference type="SAM" id="MobiDB-lite"/>
    </source>
</evidence>
<organism evidence="2 3">
    <name type="scientific">Azospirillum argentinense</name>
    <dbReference type="NCBI Taxonomy" id="2970906"/>
    <lineage>
        <taxon>Bacteria</taxon>
        <taxon>Pseudomonadati</taxon>
        <taxon>Pseudomonadota</taxon>
        <taxon>Alphaproteobacteria</taxon>
        <taxon>Rhodospirillales</taxon>
        <taxon>Azospirillaceae</taxon>
        <taxon>Azospirillum</taxon>
    </lineage>
</organism>
<protein>
    <submittedName>
        <fullName evidence="2">Uncharacterized protein</fullName>
    </submittedName>
</protein>
<accession>A0A5B0KME9</accession>
<proteinExistence type="predicted"/>